<keyword evidence="2" id="KW-0472">Membrane</keyword>
<dbReference type="Proteomes" id="UP001182556">
    <property type="component" value="Unassembled WGS sequence"/>
</dbReference>
<evidence type="ECO:0000256" key="2">
    <source>
        <dbReference type="SAM" id="Phobius"/>
    </source>
</evidence>
<name>A0AAD9FQJ9_PAPLA</name>
<feature type="compositionally biased region" description="Polar residues" evidence="1">
    <location>
        <begin position="23"/>
        <end position="32"/>
    </location>
</feature>
<keyword evidence="2" id="KW-0812">Transmembrane</keyword>
<accession>A0AAD9FQJ9</accession>
<reference evidence="3" key="1">
    <citation type="submission" date="2023-02" db="EMBL/GenBank/DDBJ databases">
        <title>Identification and recombinant expression of a fungal hydrolase from Papiliotrema laurentii that hydrolyzes apple cutin and clears colloidal polyester polyurethane.</title>
        <authorList>
            <consortium name="DOE Joint Genome Institute"/>
            <person name="Roman V.A."/>
            <person name="Bojanowski C."/>
            <person name="Crable B.R."/>
            <person name="Wagner D.N."/>
            <person name="Hung C.S."/>
            <person name="Nadeau L.J."/>
            <person name="Schratz L."/>
            <person name="Haridas S."/>
            <person name="Pangilinan J."/>
            <person name="Lipzen A."/>
            <person name="Na H."/>
            <person name="Yan M."/>
            <person name="Ng V."/>
            <person name="Grigoriev I.V."/>
            <person name="Spatafora J.W."/>
            <person name="Barlow D."/>
            <person name="Biffinger J."/>
            <person name="Kelley-Loughnane N."/>
            <person name="Varaljay V.A."/>
            <person name="Crookes-Goodson W.J."/>
        </authorList>
    </citation>
    <scope>NUCLEOTIDE SEQUENCE</scope>
    <source>
        <strain evidence="3">5307AH</strain>
    </source>
</reference>
<keyword evidence="4" id="KW-1185">Reference proteome</keyword>
<organism evidence="3 4">
    <name type="scientific">Papiliotrema laurentii</name>
    <name type="common">Cryptococcus laurentii</name>
    <dbReference type="NCBI Taxonomy" id="5418"/>
    <lineage>
        <taxon>Eukaryota</taxon>
        <taxon>Fungi</taxon>
        <taxon>Dikarya</taxon>
        <taxon>Basidiomycota</taxon>
        <taxon>Agaricomycotina</taxon>
        <taxon>Tremellomycetes</taxon>
        <taxon>Tremellales</taxon>
        <taxon>Rhynchogastremaceae</taxon>
        <taxon>Papiliotrema</taxon>
    </lineage>
</organism>
<protein>
    <submittedName>
        <fullName evidence="3">Uncharacterized protein</fullName>
    </submittedName>
</protein>
<proteinExistence type="predicted"/>
<dbReference type="AlphaFoldDB" id="A0AAD9FQJ9"/>
<keyword evidence="2" id="KW-1133">Transmembrane helix</keyword>
<sequence>MASPIHKYLFSPPPSPPSLPSDHASQLRSPALTSLKSLLPPDLSFSTRRQSFLDGPAELKARSPRTPQSSRFTLDAVYPTLPSRHAGKESFVLTVTDAPDSYSLPTSPGPAVQSKDEGCTPANIPTTTTNAKQPVSLALPRPLLRLLLLLTLLISSICIVVWIPSARLPSLRAASASRRLALSSDGRAYYDIAEPVSSWEDAKDRSYVPPQVFAGRLDRRNAVLSAAAQRVSVPPPKASRPSARPLPRSHELLALQSYLLQSTYNTLPSNLDANQPLDANLVLGYDASEEALAELESEHADDIVIWYGADGTTKPPHELLGLLEAIHGSHRHPTLIPMHSRPDRKQLLHILDRLEFPLEYGAIVMIGNRPVGADLEEIEEMRASGKLEALLAQIGWTEKKTGVLKKDMWKPKLAKAKRALKTEVEDALEEVGKPQQGLRAI</sequence>
<evidence type="ECO:0000313" key="3">
    <source>
        <dbReference type="EMBL" id="KAK1923427.1"/>
    </source>
</evidence>
<evidence type="ECO:0000313" key="4">
    <source>
        <dbReference type="Proteomes" id="UP001182556"/>
    </source>
</evidence>
<feature type="transmembrane region" description="Helical" evidence="2">
    <location>
        <begin position="143"/>
        <end position="163"/>
    </location>
</feature>
<gene>
    <name evidence="3" type="ORF">DB88DRAFT_540659</name>
</gene>
<evidence type="ECO:0000256" key="1">
    <source>
        <dbReference type="SAM" id="MobiDB-lite"/>
    </source>
</evidence>
<dbReference type="EMBL" id="JAODAN010000006">
    <property type="protein sequence ID" value="KAK1923427.1"/>
    <property type="molecule type" value="Genomic_DNA"/>
</dbReference>
<comment type="caution">
    <text evidence="3">The sequence shown here is derived from an EMBL/GenBank/DDBJ whole genome shotgun (WGS) entry which is preliminary data.</text>
</comment>
<feature type="region of interest" description="Disordered" evidence="1">
    <location>
        <begin position="1"/>
        <end position="32"/>
    </location>
</feature>